<comment type="catalytic activity">
    <reaction evidence="1">
        <text>S-ubiquitinyl-[E2 ubiquitin-conjugating enzyme]-L-cysteine + [acceptor protein]-L-lysine = [E2 ubiquitin-conjugating enzyme]-L-cysteine + N(6)-ubiquitinyl-[acceptor protein]-L-lysine.</text>
        <dbReference type="EC" id="2.3.2.27"/>
    </reaction>
</comment>
<dbReference type="OrthoDB" id="1111262at2759"/>
<sequence length="80" mass="9297">MEEETPVATAVAIDRHKNSHLALKWAVDNLLYNNFGSQCFLVHVRCQNSQNLEEEPLTEAELQKFFLPYRVYCARKGVRD</sequence>
<evidence type="ECO:0000256" key="3">
    <source>
        <dbReference type="ARBA" id="ARBA00022786"/>
    </source>
</evidence>
<protein>
    <recommendedName>
        <fullName evidence="2">RING-type E3 ubiquitin transferase</fullName>
        <ecNumber evidence="2">2.3.2.27</ecNumber>
    </recommendedName>
</protein>
<comment type="caution">
    <text evidence="4">The sequence shown here is derived from an EMBL/GenBank/DDBJ whole genome shotgun (WGS) entry which is preliminary data.</text>
</comment>
<keyword evidence="5" id="KW-1185">Reference proteome</keyword>
<reference evidence="5" key="1">
    <citation type="submission" date="2013-09" db="EMBL/GenBank/DDBJ databases">
        <title>Corchorus olitorius genome sequencing.</title>
        <authorList>
            <person name="Alam M."/>
            <person name="Haque M.S."/>
            <person name="Islam M.S."/>
            <person name="Emdad E.M."/>
            <person name="Islam M.M."/>
            <person name="Ahmed B."/>
            <person name="Halim A."/>
            <person name="Hossen Q.M.M."/>
            <person name="Hossain M.Z."/>
            <person name="Ahmed R."/>
            <person name="Khan M.M."/>
            <person name="Islam R."/>
            <person name="Rashid M.M."/>
            <person name="Khan S.A."/>
            <person name="Rahman M.S."/>
            <person name="Alam M."/>
            <person name="Yahiya A.S."/>
            <person name="Khan M.S."/>
            <person name="Azam M.S."/>
            <person name="Haque T."/>
            <person name="Lashkar M.Z.H."/>
            <person name="Akhand A.I."/>
            <person name="Morshed G."/>
            <person name="Roy S."/>
            <person name="Uddin K.S."/>
            <person name="Rabeya T."/>
            <person name="Hossain A.S."/>
            <person name="Chowdhury A."/>
            <person name="Snigdha A.R."/>
            <person name="Mortoza M.S."/>
            <person name="Matin S.A."/>
            <person name="Hoque S.M.E."/>
            <person name="Islam M.K."/>
            <person name="Roy D.K."/>
            <person name="Haider R."/>
            <person name="Moosa M.M."/>
            <person name="Elias S.M."/>
            <person name="Hasan A.M."/>
            <person name="Jahan S."/>
            <person name="Shafiuddin M."/>
            <person name="Mahmood N."/>
            <person name="Shommy N.S."/>
        </authorList>
    </citation>
    <scope>NUCLEOTIDE SEQUENCE [LARGE SCALE GENOMIC DNA]</scope>
    <source>
        <strain evidence="5">cv. O-4</strain>
    </source>
</reference>
<evidence type="ECO:0000256" key="2">
    <source>
        <dbReference type="ARBA" id="ARBA00012483"/>
    </source>
</evidence>
<dbReference type="STRING" id="93759.A0A1R3H724"/>
<dbReference type="PANTHER" id="PTHR45647:SF51">
    <property type="entry name" value="PROTEIN KINASE SUPERFAMILY PROTEIN"/>
    <property type="match status" value="1"/>
</dbReference>
<organism evidence="4 5">
    <name type="scientific">Corchorus olitorius</name>
    <dbReference type="NCBI Taxonomy" id="93759"/>
    <lineage>
        <taxon>Eukaryota</taxon>
        <taxon>Viridiplantae</taxon>
        <taxon>Streptophyta</taxon>
        <taxon>Embryophyta</taxon>
        <taxon>Tracheophyta</taxon>
        <taxon>Spermatophyta</taxon>
        <taxon>Magnoliopsida</taxon>
        <taxon>eudicotyledons</taxon>
        <taxon>Gunneridae</taxon>
        <taxon>Pentapetalae</taxon>
        <taxon>rosids</taxon>
        <taxon>malvids</taxon>
        <taxon>Malvales</taxon>
        <taxon>Malvaceae</taxon>
        <taxon>Grewioideae</taxon>
        <taxon>Apeibeae</taxon>
        <taxon>Corchorus</taxon>
    </lineage>
</organism>
<dbReference type="Proteomes" id="UP000187203">
    <property type="component" value="Unassembled WGS sequence"/>
</dbReference>
<dbReference type="AlphaFoldDB" id="A0A1R3H724"/>
<dbReference type="EMBL" id="AWUE01020779">
    <property type="protein sequence ID" value="OMO66168.1"/>
    <property type="molecule type" value="Genomic_DNA"/>
</dbReference>
<evidence type="ECO:0000256" key="1">
    <source>
        <dbReference type="ARBA" id="ARBA00000900"/>
    </source>
</evidence>
<dbReference type="GO" id="GO:0061630">
    <property type="term" value="F:ubiquitin protein ligase activity"/>
    <property type="evidence" value="ECO:0007669"/>
    <property type="project" value="UniProtKB-EC"/>
</dbReference>
<name>A0A1R3H724_9ROSI</name>
<gene>
    <name evidence="4" type="ORF">COLO4_30715</name>
</gene>
<evidence type="ECO:0000313" key="4">
    <source>
        <dbReference type="EMBL" id="OMO66168.1"/>
    </source>
</evidence>
<proteinExistence type="predicted"/>
<dbReference type="EC" id="2.3.2.27" evidence="2"/>
<keyword evidence="3" id="KW-0833">Ubl conjugation pathway</keyword>
<evidence type="ECO:0000313" key="5">
    <source>
        <dbReference type="Proteomes" id="UP000187203"/>
    </source>
</evidence>
<accession>A0A1R3H724</accession>
<dbReference type="InterPro" id="IPR051348">
    <property type="entry name" value="U-box_ubiquitin_ligases"/>
</dbReference>
<dbReference type="PANTHER" id="PTHR45647">
    <property type="entry name" value="OS02G0152300 PROTEIN"/>
    <property type="match status" value="1"/>
</dbReference>